<evidence type="ECO:0000256" key="1">
    <source>
        <dbReference type="SAM" id="MobiDB-lite"/>
    </source>
</evidence>
<dbReference type="CDD" id="cd00267">
    <property type="entry name" value="ABC_ATPase"/>
    <property type="match status" value="1"/>
</dbReference>
<dbReference type="OrthoDB" id="9806726at2"/>
<dbReference type="Gene3D" id="3.40.50.300">
    <property type="entry name" value="P-loop containing nucleotide triphosphate hydrolases"/>
    <property type="match status" value="1"/>
</dbReference>
<evidence type="ECO:0000259" key="2">
    <source>
        <dbReference type="Pfam" id="PF00005"/>
    </source>
</evidence>
<dbReference type="SUPFAM" id="SSF52540">
    <property type="entry name" value="P-loop containing nucleoside triphosphate hydrolases"/>
    <property type="match status" value="1"/>
</dbReference>
<comment type="caution">
    <text evidence="3">The sequence shown here is derived from an EMBL/GenBank/DDBJ whole genome shotgun (WGS) entry which is preliminary data.</text>
</comment>
<feature type="compositionally biased region" description="Basic and acidic residues" evidence="1">
    <location>
        <begin position="48"/>
        <end position="58"/>
    </location>
</feature>
<dbReference type="AlphaFoldDB" id="A0A2T5P9S7"/>
<reference evidence="3 4" key="1">
    <citation type="submission" date="2018-04" db="EMBL/GenBank/DDBJ databases">
        <title>Pseudomonas sp. nov., isolated from mangrove soil.</title>
        <authorList>
            <person name="Chen C."/>
        </authorList>
    </citation>
    <scope>NUCLEOTIDE SEQUENCE [LARGE SCALE GENOMIC DNA]</scope>
    <source>
        <strain evidence="3 4">TC-11</strain>
    </source>
</reference>
<dbReference type="GO" id="GO:0005524">
    <property type="term" value="F:ATP binding"/>
    <property type="evidence" value="ECO:0007669"/>
    <property type="project" value="InterPro"/>
</dbReference>
<evidence type="ECO:0000313" key="4">
    <source>
        <dbReference type="Proteomes" id="UP000244064"/>
    </source>
</evidence>
<dbReference type="RefSeq" id="WP_108107162.1">
    <property type="nucleotide sequence ID" value="NZ_QASN01000017.1"/>
</dbReference>
<feature type="region of interest" description="Disordered" evidence="1">
    <location>
        <begin position="38"/>
        <end position="58"/>
    </location>
</feature>
<organism evidence="3 4">
    <name type="scientific">Pseudomonas mangrovi</name>
    <dbReference type="NCBI Taxonomy" id="2161748"/>
    <lineage>
        <taxon>Bacteria</taxon>
        <taxon>Pseudomonadati</taxon>
        <taxon>Pseudomonadota</taxon>
        <taxon>Gammaproteobacteria</taxon>
        <taxon>Pseudomonadales</taxon>
        <taxon>Pseudomonadaceae</taxon>
        <taxon>Pseudomonas</taxon>
    </lineage>
</organism>
<dbReference type="InterPro" id="IPR003439">
    <property type="entry name" value="ABC_transporter-like_ATP-bd"/>
</dbReference>
<proteinExistence type="predicted"/>
<dbReference type="InterPro" id="IPR027417">
    <property type="entry name" value="P-loop_NTPase"/>
</dbReference>
<name>A0A2T5P9S7_9PSED</name>
<accession>A0A2T5P9S7</accession>
<protein>
    <recommendedName>
        <fullName evidence="2">ABC transporter domain-containing protein</fullName>
    </recommendedName>
</protein>
<feature type="domain" description="ABC transporter" evidence="2">
    <location>
        <begin position="4"/>
        <end position="38"/>
    </location>
</feature>
<dbReference type="EMBL" id="QASN01000017">
    <property type="protein sequence ID" value="PTU74465.1"/>
    <property type="molecule type" value="Genomic_DNA"/>
</dbReference>
<dbReference type="Pfam" id="PF00005">
    <property type="entry name" value="ABC_tran"/>
    <property type="match status" value="1"/>
</dbReference>
<sequence>MVPPLSLQLVAGSLTAVAGANGCGKSSLLRVIAGQHAPPLSPPQRSFSLREKVAQSAG</sequence>
<gene>
    <name evidence="3" type="ORF">DBO85_10275</name>
</gene>
<evidence type="ECO:0000313" key="3">
    <source>
        <dbReference type="EMBL" id="PTU74465.1"/>
    </source>
</evidence>
<dbReference type="Proteomes" id="UP000244064">
    <property type="component" value="Unassembled WGS sequence"/>
</dbReference>
<keyword evidence="4" id="KW-1185">Reference proteome</keyword>
<dbReference type="GO" id="GO:0016887">
    <property type="term" value="F:ATP hydrolysis activity"/>
    <property type="evidence" value="ECO:0007669"/>
    <property type="project" value="InterPro"/>
</dbReference>